<dbReference type="NCBIfam" id="TIGR00976">
    <property type="entry name" value="CocE_NonD"/>
    <property type="match status" value="1"/>
</dbReference>
<dbReference type="Pfam" id="PF02129">
    <property type="entry name" value="Peptidase_S15"/>
    <property type="match status" value="1"/>
</dbReference>
<dbReference type="AlphaFoldDB" id="A0A438M5T9"/>
<sequence length="579" mass="63467">MGKYTISDDVLVPMRDGTKLATTILRPDIDEPVPALLLRTPYGKSWQDLAPLDFLPPLALVEAGYAVALQLNRGMFDSEGTFTPHIDDAADGEDAVRWLCEQAWCDGNVGAFGPSYLGFTQWAAASTGVEGLRAIVPMVSSADLYRAPWYSPGGAMSLHTGLAWSHTQAANVLRGDVHLDAEKARDLAALGAVMADPDAVVRHTPTCDHPLLAKRMPWMLSEVLRRPDRDEHWQALSVIDKAASITAPALTIAGWYDLFLGEGLQAYTRMKQEGGSAAAREGQRLIIGPWSHMNHLGKFPDRNFGMMGGMAMADLIGAHVAFFDRWVRGREDALDGRSPVRIFVMGIDQWRDEADWPLPDTRYVPYFLDGAGPANTAAGAGRLSTADPAHETADAYLYDPRRPVPTLGGTIMDMVNFDGPADQRPVHGRDDVLCFSTEILDDPLEVTGPVSATLFVSSSAFDTDFTAKLVDVHPDGRAIILCDGIQRMRYRASLERPELMTPGEVYEITIDMTATSNVFLPGHRILLEISSSNFPRYDRNSNTGGVIHKEHEDDMVAAVNRVHRGPDQPSRLILPIISR</sequence>
<dbReference type="Gene3D" id="2.60.120.260">
    <property type="entry name" value="Galactose-binding domain-like"/>
    <property type="match status" value="1"/>
</dbReference>
<evidence type="ECO:0000313" key="4">
    <source>
        <dbReference type="Proteomes" id="UP000284824"/>
    </source>
</evidence>
<dbReference type="Proteomes" id="UP000284824">
    <property type="component" value="Unassembled WGS sequence"/>
</dbReference>
<dbReference type="Gene3D" id="1.10.3020.10">
    <property type="entry name" value="alpha-amino acid ester hydrolase ( Helical cap domain)"/>
    <property type="match status" value="1"/>
</dbReference>
<feature type="domain" description="Xaa-Pro dipeptidyl-peptidase C-terminal" evidence="2">
    <location>
        <begin position="320"/>
        <end position="573"/>
    </location>
</feature>
<dbReference type="EMBL" id="SAUN01000001">
    <property type="protein sequence ID" value="RVX40808.1"/>
    <property type="molecule type" value="Genomic_DNA"/>
</dbReference>
<organism evidence="3 4">
    <name type="scientific">Nonomuraea polychroma</name>
    <dbReference type="NCBI Taxonomy" id="46176"/>
    <lineage>
        <taxon>Bacteria</taxon>
        <taxon>Bacillati</taxon>
        <taxon>Actinomycetota</taxon>
        <taxon>Actinomycetes</taxon>
        <taxon>Streptosporangiales</taxon>
        <taxon>Streptosporangiaceae</taxon>
        <taxon>Nonomuraea</taxon>
    </lineage>
</organism>
<dbReference type="Pfam" id="PF08530">
    <property type="entry name" value="PepX_C"/>
    <property type="match status" value="1"/>
</dbReference>
<dbReference type="InterPro" id="IPR005674">
    <property type="entry name" value="CocE/Ser_esterase"/>
</dbReference>
<dbReference type="InterPro" id="IPR000383">
    <property type="entry name" value="Xaa-Pro-like_dom"/>
</dbReference>
<dbReference type="InterPro" id="IPR008979">
    <property type="entry name" value="Galactose-bd-like_sf"/>
</dbReference>
<dbReference type="Gene3D" id="3.40.50.1820">
    <property type="entry name" value="alpha/beta hydrolase"/>
    <property type="match status" value="1"/>
</dbReference>
<evidence type="ECO:0000313" key="3">
    <source>
        <dbReference type="EMBL" id="RVX40808.1"/>
    </source>
</evidence>
<dbReference type="PANTHER" id="PTHR43056">
    <property type="entry name" value="PEPTIDASE S9 PROLYL OLIGOPEPTIDASE"/>
    <property type="match status" value="1"/>
</dbReference>
<name>A0A438M5T9_9ACTN</name>
<evidence type="ECO:0000256" key="1">
    <source>
        <dbReference type="ARBA" id="ARBA00022801"/>
    </source>
</evidence>
<accession>A0A438M5T9</accession>
<dbReference type="SMART" id="SM00939">
    <property type="entry name" value="PepX_C"/>
    <property type="match status" value="1"/>
</dbReference>
<dbReference type="RefSeq" id="WP_206641435.1">
    <property type="nucleotide sequence ID" value="NZ_SAUN01000001.1"/>
</dbReference>
<dbReference type="SUPFAM" id="SSF49785">
    <property type="entry name" value="Galactose-binding domain-like"/>
    <property type="match status" value="1"/>
</dbReference>
<keyword evidence="1" id="KW-0378">Hydrolase</keyword>
<dbReference type="InterPro" id="IPR050585">
    <property type="entry name" value="Xaa-Pro_dipeptidyl-ppase/CocE"/>
</dbReference>
<dbReference type="InterPro" id="IPR029058">
    <property type="entry name" value="AB_hydrolase_fold"/>
</dbReference>
<dbReference type="GO" id="GO:0008239">
    <property type="term" value="F:dipeptidyl-peptidase activity"/>
    <property type="evidence" value="ECO:0007669"/>
    <property type="project" value="InterPro"/>
</dbReference>
<dbReference type="InterPro" id="IPR013736">
    <property type="entry name" value="Xaa-Pro_dipept_C"/>
</dbReference>
<gene>
    <name evidence="3" type="ORF">EDD27_3238</name>
</gene>
<reference evidence="3 4" key="1">
    <citation type="submission" date="2019-01" db="EMBL/GenBank/DDBJ databases">
        <title>Sequencing the genomes of 1000 actinobacteria strains.</title>
        <authorList>
            <person name="Klenk H.-P."/>
        </authorList>
    </citation>
    <scope>NUCLEOTIDE SEQUENCE [LARGE SCALE GENOMIC DNA]</scope>
    <source>
        <strain evidence="3 4">DSM 43925</strain>
    </source>
</reference>
<comment type="caution">
    <text evidence="3">The sequence shown here is derived from an EMBL/GenBank/DDBJ whole genome shotgun (WGS) entry which is preliminary data.</text>
</comment>
<dbReference type="SUPFAM" id="SSF53474">
    <property type="entry name" value="alpha/beta-Hydrolases"/>
    <property type="match status" value="1"/>
</dbReference>
<protein>
    <recommendedName>
        <fullName evidence="2">Xaa-Pro dipeptidyl-peptidase C-terminal domain-containing protein</fullName>
    </recommendedName>
</protein>
<evidence type="ECO:0000259" key="2">
    <source>
        <dbReference type="SMART" id="SM00939"/>
    </source>
</evidence>
<dbReference type="PANTHER" id="PTHR43056:SF10">
    <property type="entry name" value="COCE_NOND FAMILY, PUTATIVE (AFU_ORTHOLOGUE AFUA_7G00600)-RELATED"/>
    <property type="match status" value="1"/>
</dbReference>
<proteinExistence type="predicted"/>
<keyword evidence="4" id="KW-1185">Reference proteome</keyword>